<dbReference type="Gene3D" id="3.40.50.2300">
    <property type="match status" value="2"/>
</dbReference>
<keyword evidence="7" id="KW-1185">Reference proteome</keyword>
<dbReference type="InterPro" id="IPR000843">
    <property type="entry name" value="HTH_LacI"/>
</dbReference>
<sequence length="355" mass="38313">MTQQPSPTQDAASAAKPAGARERATMEDVAHLAGVSLKSVSRVVNREPHVSDTLRAKVEAAIAALSFVPDTAARSLAGSRTFIVGLLFDNPSPNYTMKIQSGVYRACVEQQYHLRIDNIESDRPHAEVEAQLDAIVRNSRCDGFILTPPLTDNIQVLAFLERRNIRYARIAPNSELGRSPCVAIDDAAAGALVARRLWNLGHRRLGVVSGPPLHRAGDRRRTGFLAAIRELDPAVVVAEADGLFSFESGIAAGADLLARDPRPTAIFATNDDSAAGVMVACGRAGLRVPHDISLCGFDDSWVAKSVWPYLTTVYQPIEEMGYVAASLLIDRGETGERQVMLGFHLVERDSLAPPS</sequence>
<dbReference type="SUPFAM" id="SSF53822">
    <property type="entry name" value="Periplasmic binding protein-like I"/>
    <property type="match status" value="1"/>
</dbReference>
<protein>
    <submittedName>
        <fullName evidence="6">LacI family DNA-binding transcriptional regulator</fullName>
    </submittedName>
</protein>
<dbReference type="InterPro" id="IPR046335">
    <property type="entry name" value="LacI/GalR-like_sensor"/>
</dbReference>
<dbReference type="Pfam" id="PF00356">
    <property type="entry name" value="LacI"/>
    <property type="match status" value="1"/>
</dbReference>
<evidence type="ECO:0000256" key="2">
    <source>
        <dbReference type="ARBA" id="ARBA00023125"/>
    </source>
</evidence>
<dbReference type="CDD" id="cd01392">
    <property type="entry name" value="HTH_LacI"/>
    <property type="match status" value="1"/>
</dbReference>
<dbReference type="InterPro" id="IPR010982">
    <property type="entry name" value="Lambda_DNA-bd_dom_sf"/>
</dbReference>
<dbReference type="Proteomes" id="UP001595683">
    <property type="component" value="Unassembled WGS sequence"/>
</dbReference>
<evidence type="ECO:0000256" key="1">
    <source>
        <dbReference type="ARBA" id="ARBA00023015"/>
    </source>
</evidence>
<dbReference type="SUPFAM" id="SSF47413">
    <property type="entry name" value="lambda repressor-like DNA-binding domains"/>
    <property type="match status" value="1"/>
</dbReference>
<feature type="region of interest" description="Disordered" evidence="4">
    <location>
        <begin position="1"/>
        <end position="23"/>
    </location>
</feature>
<evidence type="ECO:0000313" key="7">
    <source>
        <dbReference type="Proteomes" id="UP001595683"/>
    </source>
</evidence>
<dbReference type="CDD" id="cd01545">
    <property type="entry name" value="PBP1_SalR"/>
    <property type="match status" value="1"/>
</dbReference>
<dbReference type="SMART" id="SM00354">
    <property type="entry name" value="HTH_LACI"/>
    <property type="match status" value="1"/>
</dbReference>
<dbReference type="PANTHER" id="PTHR30146:SF153">
    <property type="entry name" value="LACTOSE OPERON REPRESSOR"/>
    <property type="match status" value="1"/>
</dbReference>
<evidence type="ECO:0000313" key="6">
    <source>
        <dbReference type="EMBL" id="MFC3671557.1"/>
    </source>
</evidence>
<name>A0ABV7V3K9_9SPHN</name>
<evidence type="ECO:0000256" key="3">
    <source>
        <dbReference type="ARBA" id="ARBA00023163"/>
    </source>
</evidence>
<evidence type="ECO:0000256" key="4">
    <source>
        <dbReference type="SAM" id="MobiDB-lite"/>
    </source>
</evidence>
<dbReference type="RefSeq" id="WP_191323649.1">
    <property type="nucleotide sequence ID" value="NZ_BMZP01000005.1"/>
</dbReference>
<keyword evidence="3" id="KW-0804">Transcription</keyword>
<organism evidence="6 7">
    <name type="scientific">Novosphingobium pokkalii</name>
    <dbReference type="NCBI Taxonomy" id="1770194"/>
    <lineage>
        <taxon>Bacteria</taxon>
        <taxon>Pseudomonadati</taxon>
        <taxon>Pseudomonadota</taxon>
        <taxon>Alphaproteobacteria</taxon>
        <taxon>Sphingomonadales</taxon>
        <taxon>Sphingomonadaceae</taxon>
        <taxon>Novosphingobium</taxon>
    </lineage>
</organism>
<evidence type="ECO:0000259" key="5">
    <source>
        <dbReference type="PROSITE" id="PS50932"/>
    </source>
</evidence>
<comment type="caution">
    <text evidence="6">The sequence shown here is derived from an EMBL/GenBank/DDBJ whole genome shotgun (WGS) entry which is preliminary data.</text>
</comment>
<dbReference type="Pfam" id="PF13377">
    <property type="entry name" value="Peripla_BP_3"/>
    <property type="match status" value="1"/>
</dbReference>
<dbReference type="PROSITE" id="PS50932">
    <property type="entry name" value="HTH_LACI_2"/>
    <property type="match status" value="1"/>
</dbReference>
<accession>A0ABV7V3K9</accession>
<reference evidence="7" key="1">
    <citation type="journal article" date="2019" name="Int. J. Syst. Evol. Microbiol.">
        <title>The Global Catalogue of Microorganisms (GCM) 10K type strain sequencing project: providing services to taxonomists for standard genome sequencing and annotation.</title>
        <authorList>
            <consortium name="The Broad Institute Genomics Platform"/>
            <consortium name="The Broad Institute Genome Sequencing Center for Infectious Disease"/>
            <person name="Wu L."/>
            <person name="Ma J."/>
        </authorList>
    </citation>
    <scope>NUCLEOTIDE SEQUENCE [LARGE SCALE GENOMIC DNA]</scope>
    <source>
        <strain evidence="7">KCTC 42224</strain>
    </source>
</reference>
<dbReference type="InterPro" id="IPR028082">
    <property type="entry name" value="Peripla_BP_I"/>
</dbReference>
<gene>
    <name evidence="6" type="ORF">ACFOOT_08965</name>
</gene>
<dbReference type="EMBL" id="JBHRYE010000012">
    <property type="protein sequence ID" value="MFC3671557.1"/>
    <property type="molecule type" value="Genomic_DNA"/>
</dbReference>
<keyword evidence="1" id="KW-0805">Transcription regulation</keyword>
<dbReference type="Gene3D" id="1.10.260.40">
    <property type="entry name" value="lambda repressor-like DNA-binding domains"/>
    <property type="match status" value="1"/>
</dbReference>
<dbReference type="PANTHER" id="PTHR30146">
    <property type="entry name" value="LACI-RELATED TRANSCRIPTIONAL REPRESSOR"/>
    <property type="match status" value="1"/>
</dbReference>
<keyword evidence="2 6" id="KW-0238">DNA-binding</keyword>
<dbReference type="GO" id="GO:0003677">
    <property type="term" value="F:DNA binding"/>
    <property type="evidence" value="ECO:0007669"/>
    <property type="project" value="UniProtKB-KW"/>
</dbReference>
<feature type="compositionally biased region" description="Polar residues" evidence="4">
    <location>
        <begin position="1"/>
        <end position="11"/>
    </location>
</feature>
<proteinExistence type="predicted"/>
<feature type="domain" description="HTH lacI-type" evidence="5">
    <location>
        <begin position="24"/>
        <end position="78"/>
    </location>
</feature>
<dbReference type="PROSITE" id="PS00356">
    <property type="entry name" value="HTH_LACI_1"/>
    <property type="match status" value="1"/>
</dbReference>